<organism evidence="9 10">
    <name type="scientific">Parabacteroides gordonii MS-1 = DSM 23371</name>
    <dbReference type="NCBI Taxonomy" id="1203610"/>
    <lineage>
        <taxon>Bacteria</taxon>
        <taxon>Pseudomonadati</taxon>
        <taxon>Bacteroidota</taxon>
        <taxon>Bacteroidia</taxon>
        <taxon>Bacteroidales</taxon>
        <taxon>Tannerellaceae</taxon>
        <taxon>Parabacteroides</taxon>
    </lineage>
</organism>
<feature type="domain" description="Tyrosine-protein kinase G-rich" evidence="8">
    <location>
        <begin position="277"/>
        <end position="352"/>
    </location>
</feature>
<proteinExistence type="predicted"/>
<dbReference type="HOGENOM" id="CLU_062217_1_0_10"/>
<sequence length="357" mass="40270">MDTTKDKLPETEKDIDIIAIARYLWSKRKLLLKSSAIAVLVALIVAFSIPKEYTTTVKLMPETNNPVNKMGNLGGLAAIAGVDLGNSTSQDAISPELYPDVVHSTPFLLELFPGQVTNKKKTISVSLFNYLNEYQRDAWWSYIIKAPLKGLSYLIGLLGEQDEKSDKVDPFFLTKEQKAIIKELQNRISVFVDKKTQVVTVSVDMQDPVISAQVTDNVVGKLQTYITNYRTQKAKQDLEFTDKVLKEAQTAYYKAQKAYAAFEDGNKNIISASYRTEQERLRNEMTLTFNVYNTLAQKLEQDKLRVQEQTPVYTIIEPATVPLKASAPKKMLILVGFIFITLAGMTGYLLIRDKQLF</sequence>
<dbReference type="STRING" id="1203610.HMPREF1536_03448"/>
<dbReference type="PANTHER" id="PTHR32309:SF13">
    <property type="entry name" value="FERRIC ENTEROBACTIN TRANSPORT PROTEIN FEPE"/>
    <property type="match status" value="1"/>
</dbReference>
<dbReference type="InterPro" id="IPR003856">
    <property type="entry name" value="LPS_length_determ_N"/>
</dbReference>
<evidence type="ECO:0000256" key="4">
    <source>
        <dbReference type="ARBA" id="ARBA00022989"/>
    </source>
</evidence>
<gene>
    <name evidence="9" type="ORF">HMPREF1536_03448</name>
</gene>
<dbReference type="InterPro" id="IPR032807">
    <property type="entry name" value="GNVR"/>
</dbReference>
<evidence type="ECO:0000256" key="5">
    <source>
        <dbReference type="ARBA" id="ARBA00023136"/>
    </source>
</evidence>
<evidence type="ECO:0000259" key="8">
    <source>
        <dbReference type="Pfam" id="PF13807"/>
    </source>
</evidence>
<feature type="transmembrane region" description="Helical" evidence="6">
    <location>
        <begin position="30"/>
        <end position="49"/>
    </location>
</feature>
<comment type="caution">
    <text evidence="9">The sequence shown here is derived from an EMBL/GenBank/DDBJ whole genome shotgun (WGS) entry which is preliminary data.</text>
</comment>
<keyword evidence="5 6" id="KW-0472">Membrane</keyword>
<dbReference type="EMBL" id="AQHW01000016">
    <property type="protein sequence ID" value="KKB54528.1"/>
    <property type="molecule type" value="Genomic_DNA"/>
</dbReference>
<dbReference type="GO" id="GO:0005886">
    <property type="term" value="C:plasma membrane"/>
    <property type="evidence" value="ECO:0007669"/>
    <property type="project" value="UniProtKB-SubCell"/>
</dbReference>
<evidence type="ECO:0000256" key="6">
    <source>
        <dbReference type="SAM" id="Phobius"/>
    </source>
</evidence>
<evidence type="ECO:0000259" key="7">
    <source>
        <dbReference type="Pfam" id="PF02706"/>
    </source>
</evidence>
<keyword evidence="2" id="KW-1003">Cell membrane</keyword>
<dbReference type="Pfam" id="PF02706">
    <property type="entry name" value="Wzz"/>
    <property type="match status" value="1"/>
</dbReference>
<dbReference type="RefSeq" id="WP_028727567.1">
    <property type="nucleotide sequence ID" value="NZ_AUAE01000017.1"/>
</dbReference>
<comment type="subcellular location">
    <subcellularLocation>
        <location evidence="1">Cell membrane</location>
        <topology evidence="1">Multi-pass membrane protein</topology>
    </subcellularLocation>
</comment>
<evidence type="ECO:0000256" key="1">
    <source>
        <dbReference type="ARBA" id="ARBA00004651"/>
    </source>
</evidence>
<keyword evidence="10" id="KW-1185">Reference proteome</keyword>
<protein>
    <submittedName>
        <fullName evidence="9">Uncharacterized protein</fullName>
    </submittedName>
</protein>
<reference evidence="9 10" key="1">
    <citation type="submission" date="2013-04" db="EMBL/GenBank/DDBJ databases">
        <title>The Genome Sequence of Parabacteroides gordonii DSM 23371.</title>
        <authorList>
            <consortium name="The Broad Institute Genomics Platform"/>
            <person name="Earl A."/>
            <person name="Ward D."/>
            <person name="Feldgarden M."/>
            <person name="Gevers D."/>
            <person name="Martens E."/>
            <person name="Sakamoto M."/>
            <person name="Benno Y."/>
            <person name="Suzuki N."/>
            <person name="Matsunaga N."/>
            <person name="Koshihara K."/>
            <person name="Seki M."/>
            <person name="Komiya H."/>
            <person name="Walker B."/>
            <person name="Young S."/>
            <person name="Zeng Q."/>
            <person name="Gargeya S."/>
            <person name="Fitzgerald M."/>
            <person name="Haas B."/>
            <person name="Abouelleil A."/>
            <person name="Allen A.W."/>
            <person name="Alvarado L."/>
            <person name="Arachchi H.M."/>
            <person name="Berlin A.M."/>
            <person name="Chapman S.B."/>
            <person name="Gainer-Dewar J."/>
            <person name="Goldberg J."/>
            <person name="Griggs A."/>
            <person name="Gujja S."/>
            <person name="Hansen M."/>
            <person name="Howarth C."/>
            <person name="Imamovic A."/>
            <person name="Ireland A."/>
            <person name="Larimer J."/>
            <person name="McCowan C."/>
            <person name="Murphy C."/>
            <person name="Pearson M."/>
            <person name="Poon T.W."/>
            <person name="Priest M."/>
            <person name="Roberts A."/>
            <person name="Saif S."/>
            <person name="Shea T."/>
            <person name="Sisk P."/>
            <person name="Sykes S."/>
            <person name="Wortman J."/>
            <person name="Nusbaum C."/>
            <person name="Birren B."/>
        </authorList>
    </citation>
    <scope>NUCLEOTIDE SEQUENCE [LARGE SCALE GENOMIC DNA]</scope>
    <source>
        <strain evidence="9 10">MS-1</strain>
    </source>
</reference>
<feature type="domain" description="Polysaccharide chain length determinant N-terminal" evidence="7">
    <location>
        <begin position="14"/>
        <end position="68"/>
    </location>
</feature>
<keyword evidence="4 6" id="KW-1133">Transmembrane helix</keyword>
<dbReference type="PATRIC" id="fig|1203610.3.peg.3515"/>
<feature type="transmembrane region" description="Helical" evidence="6">
    <location>
        <begin position="331"/>
        <end position="351"/>
    </location>
</feature>
<dbReference type="GO" id="GO:0004713">
    <property type="term" value="F:protein tyrosine kinase activity"/>
    <property type="evidence" value="ECO:0007669"/>
    <property type="project" value="TreeGrafter"/>
</dbReference>
<name>A0A0F5JA07_9BACT</name>
<evidence type="ECO:0000313" key="9">
    <source>
        <dbReference type="EMBL" id="KKB54528.1"/>
    </source>
</evidence>
<dbReference type="Proteomes" id="UP000033035">
    <property type="component" value="Unassembled WGS sequence"/>
</dbReference>
<evidence type="ECO:0000256" key="2">
    <source>
        <dbReference type="ARBA" id="ARBA00022475"/>
    </source>
</evidence>
<evidence type="ECO:0000313" key="10">
    <source>
        <dbReference type="Proteomes" id="UP000033035"/>
    </source>
</evidence>
<accession>A0A0F5JA07</accession>
<dbReference type="PANTHER" id="PTHR32309">
    <property type="entry name" value="TYROSINE-PROTEIN KINASE"/>
    <property type="match status" value="1"/>
</dbReference>
<evidence type="ECO:0000256" key="3">
    <source>
        <dbReference type="ARBA" id="ARBA00022692"/>
    </source>
</evidence>
<keyword evidence="3 6" id="KW-0812">Transmembrane</keyword>
<dbReference type="Pfam" id="PF13807">
    <property type="entry name" value="GNVR"/>
    <property type="match status" value="1"/>
</dbReference>
<dbReference type="InterPro" id="IPR050445">
    <property type="entry name" value="Bact_polysacc_biosynth/exp"/>
</dbReference>
<dbReference type="AlphaFoldDB" id="A0A0F5JA07"/>